<gene>
    <name evidence="1" type="ORF">BN971_02460</name>
</gene>
<dbReference type="Proteomes" id="UP000198875">
    <property type="component" value="Unassembled WGS sequence"/>
</dbReference>
<protein>
    <recommendedName>
        <fullName evidence="3">LacI family transcriptional regulator</fullName>
    </recommendedName>
</protein>
<proteinExistence type="predicted"/>
<accession>A0A0U0W7B7</accession>
<evidence type="ECO:0008006" key="3">
    <source>
        <dbReference type="Google" id="ProtNLM"/>
    </source>
</evidence>
<dbReference type="AlphaFoldDB" id="A0A0U0W7B7"/>
<sequence length="35" mass="3559">MVGRTKKELAAAEGISASAVSQRAGRDGLDLIVTS</sequence>
<organism evidence="1 2">
    <name type="scientific">Mycobacterium bohemicum DSM 44277</name>
    <dbReference type="NCBI Taxonomy" id="1236609"/>
    <lineage>
        <taxon>Bacteria</taxon>
        <taxon>Bacillati</taxon>
        <taxon>Actinomycetota</taxon>
        <taxon>Actinomycetes</taxon>
        <taxon>Mycobacteriales</taxon>
        <taxon>Mycobacteriaceae</taxon>
        <taxon>Mycobacterium</taxon>
    </lineage>
</organism>
<name>A0A0U0W7B7_MYCBE</name>
<dbReference type="EMBL" id="CSTD01000002">
    <property type="protein sequence ID" value="CPR11180.1"/>
    <property type="molecule type" value="Genomic_DNA"/>
</dbReference>
<reference evidence="1 2" key="1">
    <citation type="submission" date="2015-03" db="EMBL/GenBank/DDBJ databases">
        <authorList>
            <person name="Murphy D."/>
        </authorList>
    </citation>
    <scope>NUCLEOTIDE SEQUENCE [LARGE SCALE GENOMIC DNA]</scope>
    <source>
        <strain evidence="1 2">DSM 44277</strain>
    </source>
</reference>
<evidence type="ECO:0000313" key="1">
    <source>
        <dbReference type="EMBL" id="CPR11180.1"/>
    </source>
</evidence>
<evidence type="ECO:0000313" key="2">
    <source>
        <dbReference type="Proteomes" id="UP000198875"/>
    </source>
</evidence>